<name>A0A1G9W938_9BACL</name>
<keyword evidence="2" id="KW-1185">Reference proteome</keyword>
<evidence type="ECO:0000313" key="2">
    <source>
        <dbReference type="Proteomes" id="UP000199544"/>
    </source>
</evidence>
<sequence length="81" mass="9327">MCFQGKTYLLVWTTDNNNILANEGKRRDYFGSAEGASRSETLRQKDSCLTRLWRASTMDHQRRNEGACPFPNLLVEGQRDT</sequence>
<protein>
    <submittedName>
        <fullName evidence="1">Uncharacterized protein</fullName>
    </submittedName>
</protein>
<dbReference type="STRING" id="459525.SAMN04488137_2029"/>
<dbReference type="Proteomes" id="UP000199544">
    <property type="component" value="Unassembled WGS sequence"/>
</dbReference>
<organism evidence="1 2">
    <name type="scientific">Fictibacillus solisalsi</name>
    <dbReference type="NCBI Taxonomy" id="459525"/>
    <lineage>
        <taxon>Bacteria</taxon>
        <taxon>Bacillati</taxon>
        <taxon>Bacillota</taxon>
        <taxon>Bacilli</taxon>
        <taxon>Bacillales</taxon>
        <taxon>Fictibacillaceae</taxon>
        <taxon>Fictibacillus</taxon>
    </lineage>
</organism>
<proteinExistence type="predicted"/>
<dbReference type="EMBL" id="FNHW01000001">
    <property type="protein sequence ID" value="SDM81068.1"/>
    <property type="molecule type" value="Genomic_DNA"/>
</dbReference>
<dbReference type="AlphaFoldDB" id="A0A1G9W938"/>
<reference evidence="2" key="1">
    <citation type="submission" date="2016-10" db="EMBL/GenBank/DDBJ databases">
        <authorList>
            <person name="Varghese N."/>
            <person name="Submissions S."/>
        </authorList>
    </citation>
    <scope>NUCLEOTIDE SEQUENCE [LARGE SCALE GENOMIC DNA]</scope>
    <source>
        <strain evidence="2">CGMCC 1.6854</strain>
    </source>
</reference>
<gene>
    <name evidence="1" type="ORF">SAMN04488137_2029</name>
</gene>
<evidence type="ECO:0000313" key="1">
    <source>
        <dbReference type="EMBL" id="SDM81068.1"/>
    </source>
</evidence>
<accession>A0A1G9W938</accession>